<dbReference type="EMBL" id="CM056807">
    <property type="protein sequence ID" value="KAJ8705764.1"/>
    <property type="molecule type" value="Genomic_DNA"/>
</dbReference>
<comment type="caution">
    <text evidence="1">The sequence shown here is derived from an EMBL/GenBank/DDBJ whole genome shotgun (WGS) entry which is preliminary data.</text>
</comment>
<evidence type="ECO:0000313" key="2">
    <source>
        <dbReference type="Proteomes" id="UP001231649"/>
    </source>
</evidence>
<evidence type="ECO:0000313" key="1">
    <source>
        <dbReference type="EMBL" id="KAJ8705764.1"/>
    </source>
</evidence>
<name>A0ACC2Q1A3_9NEOP</name>
<proteinExistence type="predicted"/>
<dbReference type="Proteomes" id="UP001231649">
    <property type="component" value="Chromosome 31"/>
</dbReference>
<organism evidence="1 2">
    <name type="scientific">Mythimna loreyi</name>
    <dbReference type="NCBI Taxonomy" id="667449"/>
    <lineage>
        <taxon>Eukaryota</taxon>
        <taxon>Metazoa</taxon>
        <taxon>Ecdysozoa</taxon>
        <taxon>Arthropoda</taxon>
        <taxon>Hexapoda</taxon>
        <taxon>Insecta</taxon>
        <taxon>Pterygota</taxon>
        <taxon>Neoptera</taxon>
        <taxon>Endopterygota</taxon>
        <taxon>Lepidoptera</taxon>
        <taxon>Glossata</taxon>
        <taxon>Ditrysia</taxon>
        <taxon>Noctuoidea</taxon>
        <taxon>Noctuidae</taxon>
        <taxon>Noctuinae</taxon>
        <taxon>Hadenini</taxon>
        <taxon>Mythimna</taxon>
    </lineage>
</organism>
<reference evidence="1" key="1">
    <citation type="submission" date="2023-03" db="EMBL/GenBank/DDBJ databases">
        <title>Chromosome-level genomes of two armyworms, Mythimna separata and Mythimna loreyi, provide insights into the biosynthesis and reception of sex pheromones.</title>
        <authorList>
            <person name="Zhao H."/>
        </authorList>
    </citation>
    <scope>NUCLEOTIDE SEQUENCE</scope>
    <source>
        <strain evidence="1">BeijingLab</strain>
    </source>
</reference>
<gene>
    <name evidence="1" type="ORF">PYW08_012810</name>
</gene>
<protein>
    <submittedName>
        <fullName evidence="1">Uncharacterized protein</fullName>
    </submittedName>
</protein>
<accession>A0ACC2Q1A3</accession>
<keyword evidence="2" id="KW-1185">Reference proteome</keyword>
<sequence>MEVEHSRLLKFLKESRENKTEMAEKPEIPVIKIETDYQSPPNVKAEVPETQKIRESDEKSNKIENITGSEFKNTSSEEVTGSEVDKNNSTEVKITGADFTYSPVITVTKKESTLTKGDMKQQKITVTEDISEEVTENGCSRIPRQVETLTKTRHPDSITVETFERRSEERVTEKMEGEENNQDDTKSKIPLLRLKQAAETVRREREAQRAKGEQPRRSSIPKLNKDAKKVPIKRDISLNFTPQVDDEFDKLYEEIVDHKLKEVEEKLPSVSMEDPEKIETKFEEIIQSYDEDEHDKPTISRVSKIPALRRKPDEGSSRLGALIDRAKEKSTVTETKLKDGGFKVTASTIKTKRISRGSSKDLSSEQQIEVTETIDIRGDNDVFVEETVVKTEPTERTFRHITKRVLAENKATTDKHAEDDSQKPVVTENLDKKDGTMNKTKRFNRTVSKETRERNLNRELSKNLQDIRREFRNRIEDSKIDPEFNDFDDHDITTKSTAKENSDATTVRTEKIVRGVSKEMNEEGRNINSTETVTVEELEDGATRTVTTKTTESLIIGTPVVTEKVIRKITRERSTEDKHNSVTGVTSIEETTDEGGKKITLYVRENATGIPVKTERFTRGISREMGNIKQRSKSKDITTPINDNKQVLKQEILQTELNEKERVKGIPVYTKITQSFAKGKIENVEMSRTIEWKPADEIKTKTYTRCLSHKVTKKELKDAGKYQTPVAISEVTDVNDNPTDQHDNDKAMNAQKYPVLASKVQDKIKDLTNKITTKKAKKYKSDEQITNVEKTQYTDFSRSVSENVTKKEVKDAGKWKYETPVTIREVTDINKKIVAQNDFDQSITNEPTIKYPVLESKTQENIKDMANKITTKKMKEYKTEEQITNVEKTTYTLSSDIDLTIDRDYKVSREIGTQMSIDGKPVDRIFKYVKEFGTQMSVEGKSNLDLSFERDVKLAKEKNLPNKVTGSTTDKDASSKAFGTQMSTVEKTVVSSFDGQSIASREFGTQMSVVGKIVDRDFRVSKEIGTQMSLDGTKPVNDNHELNNENTANILYEESEAATSKLSNQDNDDIEVPILKGNVNRLKDIITKETVTVSTKEPEDELPKKKSVLSKIAIFERLEPKEPPVLEKRRIKCKYVPPNLNRMNSADRPKIVDELLKEPIQPEVSEDTKQVEIGDNYDEVTYRSEPAVVTEYWSTQSNVTNVRQVTSTIKATMFHSQQETKDFEVAKILPATIDFKPDESQVDLPKTTDPKVQNQRDSGVIEMPTIFPAKINYEADIGKIKPGKINLNVWSTQVEINKSTVDKIDILKEESLHDIAQTLPGKVDFKTYESHVPVSTDLPRFTDFKKEENQIQGVTTLPAMINFSNEEVTETMEGRVDSKIDGSQNEVNEHLPGRTQSYLVDDNIAFAPKIDLKSYEIQTEVATTLPGKIEETEIEKTLTAFGFVPVTKDNKKTETNLKEISTKPKPGKINLGLWQSQVETNKTFVGKTDIRKSKEAEMTRALSGRPDIFNRNRNQTRVTETIESTNVRDYNANIAKTNTAQIVILSEGPFETAQTLPGKIEFDFTENHAEVAKPLPGFVDYIAIEAQATISPLPETVSYSTATFSSQEEVATTLPARINFKTSEEQVEQPRILKGKIDLDMEIRSSESKAEISETIQDNIYYSSTENQTESITTFSSQNSVEKVGKLDLKAWEHQVEINKTLVDKIDVVKSEHLEEITNTLLSKKDVTYESHVGEAKTFEAPIDSNTKENKVDITETEGDAEANANKVEVAKILPAAISIDPFKHTPRFRPLPMLIRLNSQENMVLENETAQGGKDNVYKVDIPIDSLPVSPGFSIESNPLSPGFSDPELDDEDTAGGNKRNTESIIGSIKRKLFFITNKKSVQDFTNTPMNTPVVETVAPNDYEKRVDELQTKTYSISDIGPKTHEAKTVSSLTTTAENTYDIKAETIEESYSYTTDYNQSNFTTEYELNFDSNTVQNQLQQRQEDDRITSPSDYKQNLSDFENKKSDTNKNEFNFDAPRVENTLTRSEYGADDFKTSTEELKRAKSLAELDLGDVVHGKVKRIVGRIKSVDFGRRGSVKTEINAKELPRKMSVWEKIALFEI</sequence>